<dbReference type="InterPro" id="IPR033389">
    <property type="entry name" value="AUX/IAA_dom"/>
</dbReference>
<evidence type="ECO:0000256" key="8">
    <source>
        <dbReference type="RuleBase" id="RU004549"/>
    </source>
</evidence>
<evidence type="ECO:0000256" key="2">
    <source>
        <dbReference type="ARBA" id="ARBA00006728"/>
    </source>
</evidence>
<gene>
    <name evidence="10" type="ORF">CEY00_Acc25589</name>
</gene>
<organism evidence="10 11">
    <name type="scientific">Actinidia chinensis var. chinensis</name>
    <name type="common">Chinese soft-hair kiwi</name>
    <dbReference type="NCBI Taxonomy" id="1590841"/>
    <lineage>
        <taxon>Eukaryota</taxon>
        <taxon>Viridiplantae</taxon>
        <taxon>Streptophyta</taxon>
        <taxon>Embryophyta</taxon>
        <taxon>Tracheophyta</taxon>
        <taxon>Spermatophyta</taxon>
        <taxon>Magnoliopsida</taxon>
        <taxon>eudicotyledons</taxon>
        <taxon>Gunneridae</taxon>
        <taxon>Pentapetalae</taxon>
        <taxon>asterids</taxon>
        <taxon>Ericales</taxon>
        <taxon>Actinidiaceae</taxon>
        <taxon>Actinidia</taxon>
    </lineage>
</organism>
<sequence>MEVCRKTANGLDGTELRLGLPGGGLEGDVVKNSAANGKRGFEEIVDLKLKLSPKGTCTNYMDQSDEKVVKISPKDKKFLPCSNDPPKPPSKAQVVGWPPVRSFRKNILAVQKSSDEEREKKIGSNNPVFVKVSVDGAPYLRKVDLKMYKSYQELSGALGNMFRFFTMGNCGSQGMKDFMNESKLMDLLSGSDYVPTYEDKDGDWMLVGDVPWEMFVHSCKRLRITKGKEAIGLAPRAMEKCKNRT</sequence>
<dbReference type="Proteomes" id="UP000241394">
    <property type="component" value="Chromosome LG23"/>
</dbReference>
<dbReference type="Gene3D" id="3.10.20.90">
    <property type="entry name" value="Phosphatidylinositol 3-kinase Catalytic Subunit, Chain A, domain 1"/>
    <property type="match status" value="1"/>
</dbReference>
<evidence type="ECO:0000256" key="5">
    <source>
        <dbReference type="ARBA" id="ARBA00023163"/>
    </source>
</evidence>
<comment type="similarity">
    <text evidence="2 8">Belongs to the Aux/IAA family.</text>
</comment>
<comment type="subcellular location">
    <subcellularLocation>
        <location evidence="1 8">Nucleus</location>
    </subcellularLocation>
</comment>
<evidence type="ECO:0000259" key="9">
    <source>
        <dbReference type="PROSITE" id="PS51745"/>
    </source>
</evidence>
<evidence type="ECO:0000256" key="6">
    <source>
        <dbReference type="ARBA" id="ARBA00023242"/>
    </source>
</evidence>
<dbReference type="GO" id="GO:0009734">
    <property type="term" value="P:auxin-activated signaling pathway"/>
    <property type="evidence" value="ECO:0007669"/>
    <property type="project" value="UniProtKB-UniRule"/>
</dbReference>
<dbReference type="InterPro" id="IPR053793">
    <property type="entry name" value="PB1-like"/>
</dbReference>
<evidence type="ECO:0000256" key="3">
    <source>
        <dbReference type="ARBA" id="ARBA00022491"/>
    </source>
</evidence>
<reference evidence="10 11" key="1">
    <citation type="submission" date="2017-07" db="EMBL/GenBank/DDBJ databases">
        <title>An improved, manually edited Actinidia chinensis var. chinensis (kiwifruit) genome highlights the challenges associated with draft genomes and gene prediction in plants.</title>
        <authorList>
            <person name="Pilkington S."/>
            <person name="Crowhurst R."/>
            <person name="Hilario E."/>
            <person name="Nardozza S."/>
            <person name="Fraser L."/>
            <person name="Peng Y."/>
            <person name="Gunaseelan K."/>
            <person name="Simpson R."/>
            <person name="Tahir J."/>
            <person name="Deroles S."/>
            <person name="Templeton K."/>
            <person name="Luo Z."/>
            <person name="Davy M."/>
            <person name="Cheng C."/>
            <person name="Mcneilage M."/>
            <person name="Scaglione D."/>
            <person name="Liu Y."/>
            <person name="Zhang Q."/>
            <person name="Datson P."/>
            <person name="De Silva N."/>
            <person name="Gardiner S."/>
            <person name="Bassett H."/>
            <person name="Chagne D."/>
            <person name="Mccallum J."/>
            <person name="Dzierzon H."/>
            <person name="Deng C."/>
            <person name="Wang Y.-Y."/>
            <person name="Barron N."/>
            <person name="Manako K."/>
            <person name="Bowen J."/>
            <person name="Foster T."/>
            <person name="Erridge Z."/>
            <person name="Tiffin H."/>
            <person name="Waite C."/>
            <person name="Davies K."/>
            <person name="Grierson E."/>
            <person name="Laing W."/>
            <person name="Kirk R."/>
            <person name="Chen X."/>
            <person name="Wood M."/>
            <person name="Montefiori M."/>
            <person name="Brummell D."/>
            <person name="Schwinn K."/>
            <person name="Catanach A."/>
            <person name="Fullerton C."/>
            <person name="Li D."/>
            <person name="Meiyalaghan S."/>
            <person name="Nieuwenhuizen N."/>
            <person name="Read N."/>
            <person name="Prakash R."/>
            <person name="Hunter D."/>
            <person name="Zhang H."/>
            <person name="Mckenzie M."/>
            <person name="Knabel M."/>
            <person name="Harris A."/>
            <person name="Allan A."/>
            <person name="Chen A."/>
            <person name="Janssen B."/>
            <person name="Plunkett B."/>
            <person name="Dwamena C."/>
            <person name="Voogd C."/>
            <person name="Leif D."/>
            <person name="Lafferty D."/>
            <person name="Souleyre E."/>
            <person name="Varkonyi-Gasic E."/>
            <person name="Gambi F."/>
            <person name="Hanley J."/>
            <person name="Yao J.-L."/>
            <person name="Cheung J."/>
            <person name="David K."/>
            <person name="Warren B."/>
            <person name="Marsh K."/>
            <person name="Snowden K."/>
            <person name="Lin-Wang K."/>
            <person name="Brian L."/>
            <person name="Martinez-Sanchez M."/>
            <person name="Wang M."/>
            <person name="Ileperuma N."/>
            <person name="Macnee N."/>
            <person name="Campin R."/>
            <person name="Mcatee P."/>
            <person name="Drummond R."/>
            <person name="Espley R."/>
            <person name="Ireland H."/>
            <person name="Wu R."/>
            <person name="Atkinson R."/>
            <person name="Karunairetnam S."/>
            <person name="Bulley S."/>
            <person name="Chunkath S."/>
            <person name="Hanley Z."/>
            <person name="Storey R."/>
            <person name="Thrimawithana A."/>
            <person name="Thomson S."/>
            <person name="David C."/>
            <person name="Testolin R."/>
        </authorList>
    </citation>
    <scope>NUCLEOTIDE SEQUENCE [LARGE SCALE GENOMIC DNA]</scope>
    <source>
        <strain evidence="11">cv. Red5</strain>
        <tissue evidence="10">Young leaf</tissue>
    </source>
</reference>
<dbReference type="InParanoid" id="A0A2R6PP44"/>
<evidence type="ECO:0000313" key="10">
    <source>
        <dbReference type="EMBL" id="PSR94835.1"/>
    </source>
</evidence>
<keyword evidence="6 8" id="KW-0539">Nucleus</keyword>
<dbReference type="GO" id="GO:0005634">
    <property type="term" value="C:nucleus"/>
    <property type="evidence" value="ECO:0007669"/>
    <property type="project" value="UniProtKB-SubCell"/>
</dbReference>
<proteinExistence type="inferred from homology"/>
<comment type="subunit">
    <text evidence="8">Homodimers and heterodimers.</text>
</comment>
<dbReference type="AlphaFoldDB" id="A0A2R6PP44"/>
<evidence type="ECO:0000256" key="4">
    <source>
        <dbReference type="ARBA" id="ARBA00023015"/>
    </source>
</evidence>
<dbReference type="OMA" id="KGSDYIP"/>
<keyword evidence="5 8" id="KW-0804">Transcription</keyword>
<dbReference type="PANTHER" id="PTHR31734:SF28">
    <property type="entry name" value="AUXIN-RESPONSIVE PROTEIN IAA13"/>
    <property type="match status" value="1"/>
</dbReference>
<reference evidence="11" key="2">
    <citation type="journal article" date="2018" name="BMC Genomics">
        <title>A manually annotated Actinidia chinensis var. chinensis (kiwifruit) genome highlights the challenges associated with draft genomes and gene prediction in plants.</title>
        <authorList>
            <person name="Pilkington S.M."/>
            <person name="Crowhurst R."/>
            <person name="Hilario E."/>
            <person name="Nardozza S."/>
            <person name="Fraser L."/>
            <person name="Peng Y."/>
            <person name="Gunaseelan K."/>
            <person name="Simpson R."/>
            <person name="Tahir J."/>
            <person name="Deroles S.C."/>
            <person name="Templeton K."/>
            <person name="Luo Z."/>
            <person name="Davy M."/>
            <person name="Cheng C."/>
            <person name="McNeilage M."/>
            <person name="Scaglione D."/>
            <person name="Liu Y."/>
            <person name="Zhang Q."/>
            <person name="Datson P."/>
            <person name="De Silva N."/>
            <person name="Gardiner S.E."/>
            <person name="Bassett H."/>
            <person name="Chagne D."/>
            <person name="McCallum J."/>
            <person name="Dzierzon H."/>
            <person name="Deng C."/>
            <person name="Wang Y.Y."/>
            <person name="Barron L."/>
            <person name="Manako K."/>
            <person name="Bowen J."/>
            <person name="Foster T.M."/>
            <person name="Erridge Z.A."/>
            <person name="Tiffin H."/>
            <person name="Waite C.N."/>
            <person name="Davies K.M."/>
            <person name="Grierson E.P."/>
            <person name="Laing W.A."/>
            <person name="Kirk R."/>
            <person name="Chen X."/>
            <person name="Wood M."/>
            <person name="Montefiori M."/>
            <person name="Brummell D.A."/>
            <person name="Schwinn K.E."/>
            <person name="Catanach A."/>
            <person name="Fullerton C."/>
            <person name="Li D."/>
            <person name="Meiyalaghan S."/>
            <person name="Nieuwenhuizen N."/>
            <person name="Read N."/>
            <person name="Prakash R."/>
            <person name="Hunter D."/>
            <person name="Zhang H."/>
            <person name="McKenzie M."/>
            <person name="Knabel M."/>
            <person name="Harris A."/>
            <person name="Allan A.C."/>
            <person name="Gleave A."/>
            <person name="Chen A."/>
            <person name="Janssen B.J."/>
            <person name="Plunkett B."/>
            <person name="Ampomah-Dwamena C."/>
            <person name="Voogd C."/>
            <person name="Leif D."/>
            <person name="Lafferty D."/>
            <person name="Souleyre E.J.F."/>
            <person name="Varkonyi-Gasic E."/>
            <person name="Gambi F."/>
            <person name="Hanley J."/>
            <person name="Yao J.L."/>
            <person name="Cheung J."/>
            <person name="David K.M."/>
            <person name="Warren B."/>
            <person name="Marsh K."/>
            <person name="Snowden K.C."/>
            <person name="Lin-Wang K."/>
            <person name="Brian L."/>
            <person name="Martinez-Sanchez M."/>
            <person name="Wang M."/>
            <person name="Ileperuma N."/>
            <person name="Macnee N."/>
            <person name="Campin R."/>
            <person name="McAtee P."/>
            <person name="Drummond R.S.M."/>
            <person name="Espley R.V."/>
            <person name="Ireland H.S."/>
            <person name="Wu R."/>
            <person name="Atkinson R.G."/>
            <person name="Karunairetnam S."/>
            <person name="Bulley S."/>
            <person name="Chunkath S."/>
            <person name="Hanley Z."/>
            <person name="Storey R."/>
            <person name="Thrimawithana A.H."/>
            <person name="Thomson S."/>
            <person name="David C."/>
            <person name="Testolin R."/>
            <person name="Huang H."/>
            <person name="Hellens R.P."/>
            <person name="Schaffer R.J."/>
        </authorList>
    </citation>
    <scope>NUCLEOTIDE SEQUENCE [LARGE SCALE GENOMIC DNA]</scope>
    <source>
        <strain evidence="11">cv. Red5</strain>
    </source>
</reference>
<dbReference type="PANTHER" id="PTHR31734">
    <property type="entry name" value="AUXIN-RESPONSIVE PROTEIN IAA17"/>
    <property type="match status" value="1"/>
</dbReference>
<accession>A0A2R6PP44</accession>
<evidence type="ECO:0000256" key="1">
    <source>
        <dbReference type="ARBA" id="ARBA00004123"/>
    </source>
</evidence>
<dbReference type="Gramene" id="PSR94835">
    <property type="protein sequence ID" value="PSR94835"/>
    <property type="gene ID" value="CEY00_Acc25589"/>
</dbReference>
<dbReference type="GO" id="GO:0006355">
    <property type="term" value="P:regulation of DNA-templated transcription"/>
    <property type="evidence" value="ECO:0007669"/>
    <property type="project" value="InterPro"/>
</dbReference>
<name>A0A2R6PP44_ACTCC</name>
<dbReference type="STRING" id="1590841.A0A2R6PP44"/>
<keyword evidence="4 8" id="KW-0805">Transcription regulation</keyword>
<feature type="domain" description="PB1" evidence="9">
    <location>
        <begin position="127"/>
        <end position="229"/>
    </location>
</feature>
<keyword evidence="3 8" id="KW-0678">Repressor</keyword>
<keyword evidence="7 8" id="KW-0927">Auxin signaling pathway</keyword>
<evidence type="ECO:0000313" key="11">
    <source>
        <dbReference type="Proteomes" id="UP000241394"/>
    </source>
</evidence>
<comment type="caution">
    <text evidence="10">The sequence shown here is derived from an EMBL/GenBank/DDBJ whole genome shotgun (WGS) entry which is preliminary data.</text>
</comment>
<dbReference type="Pfam" id="PF02309">
    <property type="entry name" value="AUX_IAA"/>
    <property type="match status" value="1"/>
</dbReference>
<dbReference type="FunFam" id="3.10.20.90:FF:000078">
    <property type="entry name" value="Auxin-responsive protein"/>
    <property type="match status" value="1"/>
</dbReference>
<protein>
    <recommendedName>
        <fullName evidence="8">Auxin-responsive protein</fullName>
    </recommendedName>
</protein>
<keyword evidence="11" id="KW-1185">Reference proteome</keyword>
<dbReference type="InterPro" id="IPR003311">
    <property type="entry name" value="AUX_IAA"/>
</dbReference>
<dbReference type="PROSITE" id="PS51745">
    <property type="entry name" value="PB1"/>
    <property type="match status" value="1"/>
</dbReference>
<dbReference type="SUPFAM" id="SSF54277">
    <property type="entry name" value="CAD &amp; PB1 domains"/>
    <property type="match status" value="1"/>
</dbReference>
<evidence type="ECO:0000256" key="7">
    <source>
        <dbReference type="ARBA" id="ARBA00023294"/>
    </source>
</evidence>
<dbReference type="OrthoDB" id="642974at2759"/>
<comment type="function">
    <text evidence="8">Aux/IAA proteins are short-lived transcriptional factors that function as repressors of early auxin response genes at low auxin concentrations.</text>
</comment>
<dbReference type="EMBL" id="NKQK01000023">
    <property type="protein sequence ID" value="PSR94835.1"/>
    <property type="molecule type" value="Genomic_DNA"/>
</dbReference>